<dbReference type="AlphaFoldDB" id="A0ABD2VY88"/>
<dbReference type="EMBL" id="JBJJXI010000157">
    <property type="protein sequence ID" value="KAL3385425.1"/>
    <property type="molecule type" value="Genomic_DNA"/>
</dbReference>
<feature type="domain" description="Enkurin" evidence="7">
    <location>
        <begin position="272"/>
        <end position="364"/>
    </location>
</feature>
<keyword evidence="5" id="KW-0966">Cell projection</keyword>
<evidence type="ECO:0000256" key="5">
    <source>
        <dbReference type="ARBA" id="ARBA00023273"/>
    </source>
</evidence>
<protein>
    <recommendedName>
        <fullName evidence="7">Enkurin domain-containing protein</fullName>
    </recommendedName>
</protein>
<dbReference type="PROSITE" id="PS51665">
    <property type="entry name" value="ENKURIN"/>
    <property type="match status" value="1"/>
</dbReference>
<accession>A0ABD2VY88</accession>
<dbReference type="InterPro" id="IPR027012">
    <property type="entry name" value="Enkurin_dom"/>
</dbReference>
<comment type="caution">
    <text evidence="8">The sequence shown here is derived from an EMBL/GenBank/DDBJ whole genome shotgun (WGS) entry which is preliminary data.</text>
</comment>
<dbReference type="PANTHER" id="PTHR21490">
    <property type="entry name" value="ENKURIN-RELATED"/>
    <property type="match status" value="1"/>
</dbReference>
<dbReference type="InterPro" id="IPR052102">
    <property type="entry name" value="Enkurin_domain-protein"/>
</dbReference>
<reference evidence="8 9" key="1">
    <citation type="journal article" date="2024" name="bioRxiv">
        <title>A reference genome for Trichogramma kaykai: A tiny desert-dwelling parasitoid wasp with competing sex-ratio distorters.</title>
        <authorList>
            <person name="Culotta J."/>
            <person name="Lindsey A.R."/>
        </authorList>
    </citation>
    <scope>NUCLEOTIDE SEQUENCE [LARGE SCALE GENOMIC DNA]</scope>
    <source>
        <strain evidence="8 9">KSX58</strain>
    </source>
</reference>
<dbReference type="Pfam" id="PF13864">
    <property type="entry name" value="Enkurin"/>
    <property type="match status" value="1"/>
</dbReference>
<keyword evidence="3" id="KW-0963">Cytoplasm</keyword>
<feature type="region of interest" description="Disordered" evidence="6">
    <location>
        <begin position="129"/>
        <end position="151"/>
    </location>
</feature>
<dbReference type="PANTHER" id="PTHR21490:SF2">
    <property type="entry name" value="ENKURIN DOMAIN-CONTAINING PROTEIN 1"/>
    <property type="match status" value="1"/>
</dbReference>
<feature type="compositionally biased region" description="Basic and acidic residues" evidence="6">
    <location>
        <begin position="139"/>
        <end position="148"/>
    </location>
</feature>
<gene>
    <name evidence="8" type="ORF">TKK_018992</name>
</gene>
<organism evidence="8 9">
    <name type="scientific">Trichogramma kaykai</name>
    <dbReference type="NCBI Taxonomy" id="54128"/>
    <lineage>
        <taxon>Eukaryota</taxon>
        <taxon>Metazoa</taxon>
        <taxon>Ecdysozoa</taxon>
        <taxon>Arthropoda</taxon>
        <taxon>Hexapoda</taxon>
        <taxon>Insecta</taxon>
        <taxon>Pterygota</taxon>
        <taxon>Neoptera</taxon>
        <taxon>Endopterygota</taxon>
        <taxon>Hymenoptera</taxon>
        <taxon>Apocrita</taxon>
        <taxon>Proctotrupomorpha</taxon>
        <taxon>Chalcidoidea</taxon>
        <taxon>Trichogrammatidae</taxon>
        <taxon>Trichogramma</taxon>
    </lineage>
</organism>
<keyword evidence="9" id="KW-1185">Reference proteome</keyword>
<evidence type="ECO:0000313" key="8">
    <source>
        <dbReference type="EMBL" id="KAL3385425.1"/>
    </source>
</evidence>
<name>A0ABD2VY88_9HYME</name>
<evidence type="ECO:0000256" key="6">
    <source>
        <dbReference type="SAM" id="MobiDB-lite"/>
    </source>
</evidence>
<dbReference type="Proteomes" id="UP001627154">
    <property type="component" value="Unassembled WGS sequence"/>
</dbReference>
<evidence type="ECO:0000256" key="4">
    <source>
        <dbReference type="ARBA" id="ARBA00023212"/>
    </source>
</evidence>
<sequence>MTREIKTLRCLFPEPKPPRRKNFIKENVKSVRKMEQLFHSDSQEVKDLKLSTLNKHKFPVKHRSISNSQGFNEHKVVSTKTIEEGIASLLLQKSSDRKTSAPVFSYKKPSLKKQQLKPSVNKLNVKRVRSSKDNAVSKIENKNSKSETQKSACAVNNKLNSNYNDNSNDVKLVSLGIQTVDTEDIDSLYSEGIIRYPSTKFKNSQNDLKEDNPQEIKNNENCIDSECQVNDSKDYVKINKEKITLASKLASQLSNSSAQISHRMGVVPKYIKERKEELVKEKLAKAAAKQSDCPVGHVPIPDNERKETLAMLKKNHQELVNELNMLPIRTDTLRSQKRKMEIEKNLEKLEEAIKVFSRPKVYVKVDS</sequence>
<evidence type="ECO:0000313" key="9">
    <source>
        <dbReference type="Proteomes" id="UP001627154"/>
    </source>
</evidence>
<dbReference type="GO" id="GO:0005929">
    <property type="term" value="C:cilium"/>
    <property type="evidence" value="ECO:0007669"/>
    <property type="project" value="UniProtKB-SubCell"/>
</dbReference>
<keyword evidence="4" id="KW-0206">Cytoskeleton</keyword>
<proteinExistence type="predicted"/>
<evidence type="ECO:0000256" key="2">
    <source>
        <dbReference type="ARBA" id="ARBA00004245"/>
    </source>
</evidence>
<comment type="subcellular location">
    <subcellularLocation>
        <location evidence="1">Cell projection</location>
        <location evidence="1">Cilium</location>
    </subcellularLocation>
    <subcellularLocation>
        <location evidence="2">Cytoplasm</location>
        <location evidence="2">Cytoskeleton</location>
    </subcellularLocation>
</comment>
<evidence type="ECO:0000256" key="3">
    <source>
        <dbReference type="ARBA" id="ARBA00022490"/>
    </source>
</evidence>
<dbReference type="GO" id="GO:0005856">
    <property type="term" value="C:cytoskeleton"/>
    <property type="evidence" value="ECO:0007669"/>
    <property type="project" value="UniProtKB-SubCell"/>
</dbReference>
<evidence type="ECO:0000256" key="1">
    <source>
        <dbReference type="ARBA" id="ARBA00004138"/>
    </source>
</evidence>
<evidence type="ECO:0000259" key="7">
    <source>
        <dbReference type="PROSITE" id="PS51665"/>
    </source>
</evidence>